<dbReference type="AlphaFoldDB" id="K5WVC0"/>
<keyword evidence="2" id="KW-1185">Reference proteome</keyword>
<protein>
    <submittedName>
        <fullName evidence="1">Uncharacterized protein</fullName>
    </submittedName>
</protein>
<proteinExistence type="predicted"/>
<accession>K5WVC0</accession>
<dbReference type="EMBL" id="JH930473">
    <property type="protein sequence ID" value="EKM54367.1"/>
    <property type="molecule type" value="Genomic_DNA"/>
</dbReference>
<dbReference type="HOGENOM" id="CLU_1670013_0_0_1"/>
<dbReference type="InParanoid" id="K5WVC0"/>
<dbReference type="Proteomes" id="UP000008370">
    <property type="component" value="Unassembled WGS sequence"/>
</dbReference>
<sequence length="158" mass="17774">MAMHTQALENWKEHQPVFELGGGVFDEVVLDETGHYQNGSGQEFIFSARDSCNSSISEYLVDKFESLHYHASTSLRKTAETAADLLASWSKTIKDNAAISLIISAMQDILDFNRDNNMNDDRCDDGCDKDLDRYIQSAAIDKCCQWAPYGTKTVRDFS</sequence>
<organism evidence="1 2">
    <name type="scientific">Phanerochaete carnosa (strain HHB-10118-sp)</name>
    <name type="common">White-rot fungus</name>
    <name type="synonym">Peniophora carnosa</name>
    <dbReference type="NCBI Taxonomy" id="650164"/>
    <lineage>
        <taxon>Eukaryota</taxon>
        <taxon>Fungi</taxon>
        <taxon>Dikarya</taxon>
        <taxon>Basidiomycota</taxon>
        <taxon>Agaricomycotina</taxon>
        <taxon>Agaricomycetes</taxon>
        <taxon>Polyporales</taxon>
        <taxon>Phanerochaetaceae</taxon>
        <taxon>Phanerochaete</taxon>
    </lineage>
</organism>
<evidence type="ECO:0000313" key="1">
    <source>
        <dbReference type="EMBL" id="EKM54367.1"/>
    </source>
</evidence>
<dbReference type="KEGG" id="pco:PHACADRAFT_29586"/>
<name>K5WVC0_PHACS</name>
<gene>
    <name evidence="1" type="ORF">PHACADRAFT_29586</name>
</gene>
<reference evidence="1 2" key="1">
    <citation type="journal article" date="2012" name="BMC Genomics">
        <title>Comparative genomics of the white-rot fungi, Phanerochaete carnosa and P. chrysosporium, to elucidate the genetic basis of the distinct wood types they colonize.</title>
        <authorList>
            <person name="Suzuki H."/>
            <person name="MacDonald J."/>
            <person name="Syed K."/>
            <person name="Salamov A."/>
            <person name="Hori C."/>
            <person name="Aerts A."/>
            <person name="Henrissat B."/>
            <person name="Wiebenga A."/>
            <person name="vanKuyk P.A."/>
            <person name="Barry K."/>
            <person name="Lindquist E."/>
            <person name="LaButti K."/>
            <person name="Lapidus A."/>
            <person name="Lucas S."/>
            <person name="Coutinho P."/>
            <person name="Gong Y."/>
            <person name="Samejima M."/>
            <person name="Mahadevan R."/>
            <person name="Abou-Zaid M."/>
            <person name="de Vries R.P."/>
            <person name="Igarashi K."/>
            <person name="Yadav J.S."/>
            <person name="Grigoriev I.V."/>
            <person name="Master E.R."/>
        </authorList>
    </citation>
    <scope>NUCLEOTIDE SEQUENCE [LARGE SCALE GENOMIC DNA]</scope>
    <source>
        <strain evidence="1 2">HHB-10118-sp</strain>
    </source>
</reference>
<dbReference type="GeneID" id="18919594"/>
<dbReference type="RefSeq" id="XP_007396542.1">
    <property type="nucleotide sequence ID" value="XM_007396480.1"/>
</dbReference>
<evidence type="ECO:0000313" key="2">
    <source>
        <dbReference type="Proteomes" id="UP000008370"/>
    </source>
</evidence>